<dbReference type="InterPro" id="IPR016197">
    <property type="entry name" value="Chromo-like_dom_sf"/>
</dbReference>
<feature type="domain" description="Chromo" evidence="4">
    <location>
        <begin position="117"/>
        <end position="159"/>
    </location>
</feature>
<comment type="subcellular location">
    <subcellularLocation>
        <location evidence="1">Nucleus</location>
    </subcellularLocation>
</comment>
<dbReference type="PANTHER" id="PTHR22812">
    <property type="entry name" value="CHROMOBOX PROTEIN"/>
    <property type="match status" value="1"/>
</dbReference>
<dbReference type="SMART" id="SM00298">
    <property type="entry name" value="CHROMO"/>
    <property type="match status" value="2"/>
</dbReference>
<dbReference type="InterPro" id="IPR017984">
    <property type="entry name" value="Chromo_dom_subgr"/>
</dbReference>
<feature type="region of interest" description="Disordered" evidence="3">
    <location>
        <begin position="66"/>
        <end position="120"/>
    </location>
</feature>
<dbReference type="FunFam" id="2.40.50.40:FF:000007">
    <property type="entry name" value="Chromobox protein homolog 1"/>
    <property type="match status" value="1"/>
</dbReference>
<sequence>MGKKQNKKKVEEVLEEEEEEYVVEKVLDRRVVKGKVEYLLKWKGFSDEDNTWEPEENLDCPDLIAEFLQSQKTAHESEKSEGSKRKAESDTEDKGEESKPKKKKEESEKPRGFARGFEPERIIGATDSSGELMFLMKWKNSDEADLVPAKEANIKCPQVRSPSWRDSPWSTGAAATSSSTWWGAPRRTRYGGLGGPDLRGRADAALPQLMLSAVLGCLCDTLGLVLR</sequence>
<evidence type="ECO:0000313" key="6">
    <source>
        <dbReference type="Proteomes" id="UP000694521"/>
    </source>
</evidence>
<dbReference type="SMART" id="SM00300">
    <property type="entry name" value="ChSh"/>
    <property type="match status" value="1"/>
</dbReference>
<dbReference type="Pfam" id="PF01393">
    <property type="entry name" value="Chromo_shadow"/>
    <property type="match status" value="1"/>
</dbReference>
<organism evidence="5 6">
    <name type="scientific">Anser cygnoides</name>
    <name type="common">Swan goose</name>
    <dbReference type="NCBI Taxonomy" id="8845"/>
    <lineage>
        <taxon>Eukaryota</taxon>
        <taxon>Metazoa</taxon>
        <taxon>Chordata</taxon>
        <taxon>Craniata</taxon>
        <taxon>Vertebrata</taxon>
        <taxon>Euteleostomi</taxon>
        <taxon>Archelosauria</taxon>
        <taxon>Archosauria</taxon>
        <taxon>Dinosauria</taxon>
        <taxon>Saurischia</taxon>
        <taxon>Theropoda</taxon>
        <taxon>Coelurosauria</taxon>
        <taxon>Aves</taxon>
        <taxon>Neognathae</taxon>
        <taxon>Galloanserae</taxon>
        <taxon>Anseriformes</taxon>
        <taxon>Anatidae</taxon>
        <taxon>Anserinae</taxon>
        <taxon>Anser</taxon>
    </lineage>
</organism>
<dbReference type="SUPFAM" id="SSF54160">
    <property type="entry name" value="Chromo domain-like"/>
    <property type="match status" value="2"/>
</dbReference>
<dbReference type="InterPro" id="IPR000953">
    <property type="entry name" value="Chromo/chromo_shadow_dom"/>
</dbReference>
<feature type="domain" description="Chromo" evidence="4">
    <location>
        <begin position="21"/>
        <end position="79"/>
    </location>
</feature>
<dbReference type="PRINTS" id="PR00504">
    <property type="entry name" value="CHROMODOMAIN"/>
</dbReference>
<dbReference type="Pfam" id="PF00385">
    <property type="entry name" value="Chromo"/>
    <property type="match status" value="1"/>
</dbReference>
<dbReference type="InterPro" id="IPR023779">
    <property type="entry name" value="Chromodomain_CS"/>
</dbReference>
<feature type="compositionally biased region" description="Basic and acidic residues" evidence="3">
    <location>
        <begin position="73"/>
        <end position="89"/>
    </location>
</feature>
<dbReference type="PROSITE" id="PS50013">
    <property type="entry name" value="CHROMO_2"/>
    <property type="match status" value="2"/>
</dbReference>
<dbReference type="InterPro" id="IPR008251">
    <property type="entry name" value="Chromo_shadow_dom"/>
</dbReference>
<protein>
    <submittedName>
        <fullName evidence="5">Chromobox 1</fullName>
    </submittedName>
</protein>
<dbReference type="GO" id="GO:0000792">
    <property type="term" value="C:heterochromatin"/>
    <property type="evidence" value="ECO:0007669"/>
    <property type="project" value="UniProtKB-ARBA"/>
</dbReference>
<keyword evidence="6" id="KW-1185">Reference proteome</keyword>
<dbReference type="Ensembl" id="ENSACDT00005005700.1">
    <property type="protein sequence ID" value="ENSACDP00005004753.1"/>
    <property type="gene ID" value="ENSACDG00005003476.1"/>
</dbReference>
<evidence type="ECO:0000259" key="4">
    <source>
        <dbReference type="PROSITE" id="PS50013"/>
    </source>
</evidence>
<feature type="compositionally biased region" description="Basic and acidic residues" evidence="3">
    <location>
        <begin position="96"/>
        <end position="120"/>
    </location>
</feature>
<dbReference type="Gene3D" id="2.40.50.40">
    <property type="match status" value="2"/>
</dbReference>
<dbReference type="CDD" id="cd18650">
    <property type="entry name" value="CD_HP1beta_Cbx1"/>
    <property type="match status" value="1"/>
</dbReference>
<keyword evidence="2" id="KW-0539">Nucleus</keyword>
<dbReference type="InterPro" id="IPR051219">
    <property type="entry name" value="Heterochromatin_chromo-domain"/>
</dbReference>
<evidence type="ECO:0000256" key="3">
    <source>
        <dbReference type="SAM" id="MobiDB-lite"/>
    </source>
</evidence>
<name>A0A8B9DB57_ANSCY</name>
<reference evidence="5" key="1">
    <citation type="submission" date="2025-08" db="UniProtKB">
        <authorList>
            <consortium name="Ensembl"/>
        </authorList>
    </citation>
    <scope>IDENTIFICATION</scope>
</reference>
<evidence type="ECO:0000256" key="1">
    <source>
        <dbReference type="ARBA" id="ARBA00004123"/>
    </source>
</evidence>
<accession>A0A8B9DB57</accession>
<dbReference type="GO" id="GO:0005634">
    <property type="term" value="C:nucleus"/>
    <property type="evidence" value="ECO:0007669"/>
    <property type="project" value="UniProtKB-SubCell"/>
</dbReference>
<evidence type="ECO:0000256" key="2">
    <source>
        <dbReference type="ARBA" id="ARBA00023242"/>
    </source>
</evidence>
<proteinExistence type="predicted"/>
<dbReference type="AlphaFoldDB" id="A0A8B9DB57"/>
<dbReference type="Proteomes" id="UP000694521">
    <property type="component" value="Unplaced"/>
</dbReference>
<evidence type="ECO:0000313" key="5">
    <source>
        <dbReference type="Ensembl" id="ENSACDP00005004753.1"/>
    </source>
</evidence>
<dbReference type="InterPro" id="IPR023780">
    <property type="entry name" value="Chromo_domain"/>
</dbReference>
<reference evidence="5" key="2">
    <citation type="submission" date="2025-09" db="UniProtKB">
        <authorList>
            <consortium name="Ensembl"/>
        </authorList>
    </citation>
    <scope>IDENTIFICATION</scope>
</reference>
<dbReference type="PROSITE" id="PS00598">
    <property type="entry name" value="CHROMO_1"/>
    <property type="match status" value="1"/>
</dbReference>